<keyword evidence="2" id="KW-1185">Reference proteome</keyword>
<dbReference type="Proteomes" id="UP001183629">
    <property type="component" value="Unassembled WGS sequence"/>
</dbReference>
<organism evidence="1 2">
    <name type="scientific">Catenuloplanes niger</name>
    <dbReference type="NCBI Taxonomy" id="587534"/>
    <lineage>
        <taxon>Bacteria</taxon>
        <taxon>Bacillati</taxon>
        <taxon>Actinomycetota</taxon>
        <taxon>Actinomycetes</taxon>
        <taxon>Micromonosporales</taxon>
        <taxon>Micromonosporaceae</taxon>
        <taxon>Catenuloplanes</taxon>
    </lineage>
</organism>
<proteinExistence type="predicted"/>
<sequence>MIGVGRRLLHSPAWLMPWDEFHRRHVAARLVVELDRWDGAAWQPTGVAPVVTPSGVVAYPGLGRRREPWTAEPVLYRARFAAPGLRPMYPADDEPFDAAKVGREFLAYPFDDDRPPRIAAEPETVRLLPGPAFAFPPGLPVVHGVVRRAGTGAPVANALVETAGTADGGLRGWRERVLGDETGAFRLPLRWLAGTPGELVTLTATERPGRTGQAELRLPEDAALSHPIEISE</sequence>
<comment type="caution">
    <text evidence="1">The sequence shown here is derived from an EMBL/GenBank/DDBJ whole genome shotgun (WGS) entry which is preliminary data.</text>
</comment>
<dbReference type="RefSeq" id="WP_310424516.1">
    <property type="nucleotide sequence ID" value="NZ_JAVDYC010000001.1"/>
</dbReference>
<name>A0AAE4CVF7_9ACTN</name>
<dbReference type="AlphaFoldDB" id="A0AAE4CVF7"/>
<dbReference type="EMBL" id="JAVDYC010000001">
    <property type="protein sequence ID" value="MDR7327311.1"/>
    <property type="molecule type" value="Genomic_DNA"/>
</dbReference>
<protein>
    <submittedName>
        <fullName evidence="1">Uncharacterized protein</fullName>
    </submittedName>
</protein>
<accession>A0AAE4CVF7</accession>
<evidence type="ECO:0000313" key="1">
    <source>
        <dbReference type="EMBL" id="MDR7327311.1"/>
    </source>
</evidence>
<evidence type="ECO:0000313" key="2">
    <source>
        <dbReference type="Proteomes" id="UP001183629"/>
    </source>
</evidence>
<gene>
    <name evidence="1" type="ORF">J2S44_007561</name>
</gene>
<reference evidence="1 2" key="1">
    <citation type="submission" date="2023-07" db="EMBL/GenBank/DDBJ databases">
        <title>Sequencing the genomes of 1000 actinobacteria strains.</title>
        <authorList>
            <person name="Klenk H.-P."/>
        </authorList>
    </citation>
    <scope>NUCLEOTIDE SEQUENCE [LARGE SCALE GENOMIC DNA]</scope>
    <source>
        <strain evidence="1 2">DSM 44711</strain>
    </source>
</reference>